<dbReference type="PANTHER" id="PTHR43792:SF8">
    <property type="entry name" value="[RIBOSOMAL PROTEIN US5]-ALANINE N-ACETYLTRANSFERASE"/>
    <property type="match status" value="1"/>
</dbReference>
<keyword evidence="1" id="KW-0808">Transferase</keyword>
<dbReference type="EMBL" id="LR699120">
    <property type="protein sequence ID" value="VVC77258.1"/>
    <property type="molecule type" value="Genomic_DNA"/>
</dbReference>
<dbReference type="SUPFAM" id="SSF55729">
    <property type="entry name" value="Acyl-CoA N-acyltransferases (Nat)"/>
    <property type="match status" value="1"/>
</dbReference>
<evidence type="ECO:0000256" key="2">
    <source>
        <dbReference type="ARBA" id="ARBA00023315"/>
    </source>
</evidence>
<reference evidence="5 6" key="1">
    <citation type="submission" date="2019-08" db="EMBL/GenBank/DDBJ databases">
        <authorList>
            <person name="Guy L."/>
        </authorList>
    </citation>
    <scope>NUCLEOTIDE SEQUENCE [LARGE SCALE GENOMIC DNA]</scope>
    <source>
        <strain evidence="5 6">SGT-108</strain>
    </source>
</reference>
<dbReference type="InterPro" id="IPR051531">
    <property type="entry name" value="N-acetyltransferase"/>
</dbReference>
<dbReference type="Gene3D" id="3.40.630.30">
    <property type="match status" value="1"/>
</dbReference>
<dbReference type="InterPro" id="IPR000182">
    <property type="entry name" value="GNAT_dom"/>
</dbReference>
<dbReference type="PANTHER" id="PTHR43792">
    <property type="entry name" value="GNAT FAMILY, PUTATIVE (AFU_ORTHOLOGUE AFUA_3G00765)-RELATED-RELATED"/>
    <property type="match status" value="1"/>
</dbReference>
<gene>
    <name evidence="5" type="ORF">AQUSIP_25850</name>
</gene>
<dbReference type="AlphaFoldDB" id="A0A5E4PL27"/>
<accession>A0A5E4PL27</accession>
<name>A0A5E4PL27_9COXI</name>
<comment type="similarity">
    <text evidence="3">Belongs to the acetyltransferase family. RimJ subfamily.</text>
</comment>
<keyword evidence="2" id="KW-0012">Acyltransferase</keyword>
<evidence type="ECO:0000259" key="4">
    <source>
        <dbReference type="PROSITE" id="PS51186"/>
    </source>
</evidence>
<feature type="domain" description="N-acetyltransferase" evidence="4">
    <location>
        <begin position="3"/>
        <end position="164"/>
    </location>
</feature>
<dbReference type="GO" id="GO:0008999">
    <property type="term" value="F:protein-N-terminal-alanine acetyltransferase activity"/>
    <property type="evidence" value="ECO:0007669"/>
    <property type="project" value="TreeGrafter"/>
</dbReference>
<dbReference type="PROSITE" id="PS51186">
    <property type="entry name" value="GNAT"/>
    <property type="match status" value="1"/>
</dbReference>
<dbReference type="GO" id="GO:0005737">
    <property type="term" value="C:cytoplasm"/>
    <property type="evidence" value="ECO:0007669"/>
    <property type="project" value="TreeGrafter"/>
</dbReference>
<organism evidence="5 6">
    <name type="scientific">Aquicella siphonis</name>
    <dbReference type="NCBI Taxonomy" id="254247"/>
    <lineage>
        <taxon>Bacteria</taxon>
        <taxon>Pseudomonadati</taxon>
        <taxon>Pseudomonadota</taxon>
        <taxon>Gammaproteobacteria</taxon>
        <taxon>Legionellales</taxon>
        <taxon>Coxiellaceae</taxon>
        <taxon>Aquicella</taxon>
    </lineage>
</organism>
<evidence type="ECO:0000256" key="1">
    <source>
        <dbReference type="ARBA" id="ARBA00022679"/>
    </source>
</evidence>
<keyword evidence="6" id="KW-1185">Reference proteome</keyword>
<dbReference type="OrthoDB" id="9801669at2"/>
<sequence length="175" mass="20230">MTISIREPNRSDESAFLDAMHRSEKLHTPWVRAPLTSEEFRDYVNRYQQPNQKSYLVCGRDDQIMGVFNLSEIVRGLFQNAYLGFYAVADYAGKGHMSAGLKQVLEKTFGELGLHRLEANIQPDNSASVQLVKANGFRKEGYSPRYLKIGGQWRDHERWAMTIEDWMEMRNAHAE</sequence>
<dbReference type="RefSeq" id="WP_148340687.1">
    <property type="nucleotide sequence ID" value="NZ_LR699120.1"/>
</dbReference>
<dbReference type="InterPro" id="IPR016181">
    <property type="entry name" value="Acyl_CoA_acyltransferase"/>
</dbReference>
<dbReference type="Pfam" id="PF13302">
    <property type="entry name" value="Acetyltransf_3"/>
    <property type="match status" value="1"/>
</dbReference>
<protein>
    <recommendedName>
        <fullName evidence="4">N-acetyltransferase domain-containing protein</fullName>
    </recommendedName>
</protein>
<dbReference type="Proteomes" id="UP000324194">
    <property type="component" value="Chromosome 2"/>
</dbReference>
<evidence type="ECO:0000313" key="5">
    <source>
        <dbReference type="EMBL" id="VVC77258.1"/>
    </source>
</evidence>
<evidence type="ECO:0000256" key="3">
    <source>
        <dbReference type="ARBA" id="ARBA00038502"/>
    </source>
</evidence>
<evidence type="ECO:0000313" key="6">
    <source>
        <dbReference type="Proteomes" id="UP000324194"/>
    </source>
</evidence>
<proteinExistence type="inferred from homology"/>
<dbReference type="KEGG" id="asip:AQUSIP_25850"/>